<dbReference type="GeneID" id="24805894"/>
<gene>
    <name evidence="2" type="ORF">MSLAZ_1165</name>
</gene>
<dbReference type="Proteomes" id="UP000033072">
    <property type="component" value="Chromosome"/>
</dbReference>
<dbReference type="KEGG" id="mls:MSLAZ_1165"/>
<evidence type="ECO:0000313" key="2">
    <source>
        <dbReference type="EMBL" id="AKB74426.1"/>
    </source>
</evidence>
<evidence type="ECO:0000313" key="3">
    <source>
        <dbReference type="Proteomes" id="UP000033072"/>
    </source>
</evidence>
<sequence length="402" mass="45465">MLEEMISKKYDLLKPFLDEKSKRLFAAAEALSIGTGNISIVSRATGISQDTIKKGCNELKSGKSLSDDKIRAPGGGRKKSVEKDPTLLSDLESLIEPTSRGDPESPLRWTCKSLRNLAGELQNIGHKVSHARVADMLRMLGYSLQANKKTIEGTEHPDRDKQFEHINDKCKLFQGEHQPVISVDTKKKELIGNFRNVGRELRPKKDPIPVNVYDFKDKELGKVNPYGVYDITNNEGWVNVGIDHDTASFAVESIRRWWNLMGCESYPDAKKLLITADCGGSNGSRVRLWKTELQKLTDEIGLEISVCHFPPGTSKWNKIEHRLFTQITLNWRGKPLTSYEVIVNLIAATKNSKGLRVKCMLDTNKYPKGTKIEKKQVEELGIIHDEFHGEWNYTFKPKNMVN</sequence>
<name>A0A0E3S2Q9_9EURY</name>
<dbReference type="PATRIC" id="fig|1434111.4.peg.1501"/>
<organism evidence="2 3">
    <name type="scientific">Methanosarcina lacustris Z-7289</name>
    <dbReference type="NCBI Taxonomy" id="1434111"/>
    <lineage>
        <taxon>Archaea</taxon>
        <taxon>Methanobacteriati</taxon>
        <taxon>Methanobacteriota</taxon>
        <taxon>Stenosarchaea group</taxon>
        <taxon>Methanomicrobia</taxon>
        <taxon>Methanosarcinales</taxon>
        <taxon>Methanosarcinaceae</taxon>
        <taxon>Methanosarcina</taxon>
    </lineage>
</organism>
<dbReference type="Pfam" id="PF07592">
    <property type="entry name" value="DDE_Tnp_ISAZ013"/>
    <property type="match status" value="1"/>
</dbReference>
<dbReference type="InterPro" id="IPR011518">
    <property type="entry name" value="Transposase_36"/>
</dbReference>
<accession>A0A0E3S2Q9</accession>
<dbReference type="NCBIfam" id="NF033519">
    <property type="entry name" value="transpos_ISAzo13"/>
    <property type="match status" value="1"/>
</dbReference>
<keyword evidence="3" id="KW-1185">Reference proteome</keyword>
<dbReference type="EMBL" id="CP009515">
    <property type="protein sequence ID" value="AKB74426.1"/>
    <property type="molecule type" value="Genomic_DNA"/>
</dbReference>
<dbReference type="OrthoDB" id="136019at2157"/>
<protein>
    <submittedName>
        <fullName evidence="2">Mobile element protein</fullName>
    </submittedName>
</protein>
<evidence type="ECO:0000256" key="1">
    <source>
        <dbReference type="SAM" id="MobiDB-lite"/>
    </source>
</evidence>
<dbReference type="HOGENOM" id="CLU_024793_0_0_2"/>
<proteinExistence type="predicted"/>
<dbReference type="AlphaFoldDB" id="A0A0E3S2Q9"/>
<dbReference type="RefSeq" id="WP_048125319.1">
    <property type="nucleotide sequence ID" value="NZ_CP009515.1"/>
</dbReference>
<reference evidence="2 3" key="1">
    <citation type="submission" date="2014-07" db="EMBL/GenBank/DDBJ databases">
        <title>Methanogenic archaea and the global carbon cycle.</title>
        <authorList>
            <person name="Henriksen J.R."/>
            <person name="Luke J."/>
            <person name="Reinhart S."/>
            <person name="Benedict M.N."/>
            <person name="Youngblut N.D."/>
            <person name="Metcalf M.E."/>
            <person name="Whitaker R.J."/>
            <person name="Metcalf W.W."/>
        </authorList>
    </citation>
    <scope>NUCLEOTIDE SEQUENCE [LARGE SCALE GENOMIC DNA]</scope>
    <source>
        <strain evidence="2 3">Z-7289</strain>
    </source>
</reference>
<feature type="region of interest" description="Disordered" evidence="1">
    <location>
        <begin position="63"/>
        <end position="82"/>
    </location>
</feature>